<evidence type="ECO:0000259" key="2">
    <source>
        <dbReference type="Pfam" id="PF04984"/>
    </source>
</evidence>
<feature type="domain" description="Tail sheath protein C-terminal" evidence="3">
    <location>
        <begin position="284"/>
        <end position="384"/>
    </location>
</feature>
<dbReference type="InterPro" id="IPR052042">
    <property type="entry name" value="Tail_sheath_structural"/>
</dbReference>
<dbReference type="EMBL" id="LT615367">
    <property type="protein sequence ID" value="SLM62811.1"/>
    <property type="molecule type" value="Genomic_DNA"/>
</dbReference>
<evidence type="ECO:0000259" key="4">
    <source>
        <dbReference type="Pfam" id="PF22671"/>
    </source>
</evidence>
<keyword evidence="6" id="KW-1185">Reference proteome</keyword>
<protein>
    <submittedName>
        <fullName evidence="5">Phage tail sheath monomer</fullName>
    </submittedName>
</protein>
<organism evidence="5 6">
    <name type="scientific">Dickeya aquatica</name>
    <dbReference type="NCBI Taxonomy" id="1401087"/>
    <lineage>
        <taxon>Bacteria</taxon>
        <taxon>Pseudomonadati</taxon>
        <taxon>Pseudomonadota</taxon>
        <taxon>Gammaproteobacteria</taxon>
        <taxon>Enterobacterales</taxon>
        <taxon>Pectobacteriaceae</taxon>
        <taxon>Dickeya</taxon>
    </lineage>
</organism>
<evidence type="ECO:0000256" key="1">
    <source>
        <dbReference type="ARBA" id="ARBA00008005"/>
    </source>
</evidence>
<evidence type="ECO:0000313" key="6">
    <source>
        <dbReference type="Proteomes" id="UP000294820"/>
    </source>
</evidence>
<dbReference type="RefSeq" id="WP_067487110.1">
    <property type="nucleotide sequence ID" value="NZ_LT615367.1"/>
</dbReference>
<dbReference type="InterPro" id="IPR020287">
    <property type="entry name" value="Tail_sheath_C"/>
</dbReference>
<dbReference type="Pfam" id="PF22671">
    <property type="entry name" value="Gp18_domIII_N"/>
    <property type="match status" value="1"/>
</dbReference>
<dbReference type="Pfam" id="PF04984">
    <property type="entry name" value="Phage_sheath_1"/>
    <property type="match status" value="1"/>
</dbReference>
<evidence type="ECO:0000259" key="3">
    <source>
        <dbReference type="Pfam" id="PF17482"/>
    </source>
</evidence>
<evidence type="ECO:0000313" key="5">
    <source>
        <dbReference type="EMBL" id="SLM62811.1"/>
    </source>
</evidence>
<dbReference type="InterPro" id="IPR054564">
    <property type="entry name" value="Gp18_domIII_N"/>
</dbReference>
<dbReference type="AlphaFoldDB" id="A0A375AA46"/>
<dbReference type="KEGG" id="daq:DAQ1742_01880"/>
<dbReference type="Proteomes" id="UP000294820">
    <property type="component" value="Chromosome 1"/>
</dbReference>
<comment type="similarity">
    <text evidence="1">Belongs to the myoviridae tail sheath protein family.</text>
</comment>
<feature type="domain" description="Tail sheath protein Gp18-like" evidence="4">
    <location>
        <begin position="28"/>
        <end position="87"/>
    </location>
</feature>
<proteinExistence type="inferred from homology"/>
<dbReference type="PANTHER" id="PTHR35861">
    <property type="match status" value="1"/>
</dbReference>
<reference evidence="5 6" key="1">
    <citation type="submission" date="2016-09" db="EMBL/GenBank/DDBJ databases">
        <authorList>
            <person name="Reverchon S."/>
            <person name="Nasser W."/>
            <person name="Leonard S."/>
            <person name="Brochier C."/>
            <person name="Duprey A."/>
        </authorList>
    </citation>
    <scope>NUCLEOTIDE SEQUENCE [LARGE SCALE GENOMIC DNA]</scope>
    <source>
        <strain evidence="5 6">174/2</strain>
    </source>
</reference>
<dbReference type="Pfam" id="PF17482">
    <property type="entry name" value="Phage_sheath_1C"/>
    <property type="match status" value="1"/>
</dbReference>
<accession>A0A375AA46</accession>
<dbReference type="PANTHER" id="PTHR35861:SF1">
    <property type="entry name" value="PHAGE TAIL SHEATH PROTEIN"/>
    <property type="match status" value="1"/>
</dbReference>
<dbReference type="InterPro" id="IPR035089">
    <property type="entry name" value="Phage_sheath_subtilisin"/>
</dbReference>
<name>A0A375AA46_9GAMM</name>
<sequence>MSDTYHHGVSVGESTDLSTIITDINSSVIGVVCTADDADAITFPLNEPVLLTRVSKVLGKAGKTGTLYTTLKAISDQTSPYTIVVRVADASNIAAVGNEPVQTQDQLVIGGTDANGRYTGLFALLSAEARVGHRPRVLGVPGLDTQVVSAQLAVIAEKLRAFAYVSAHDCATMAEAVAYRKNFSQRELMIIWPDWIAYNATSAKTETVPAVAYALGLRAKIDEEQGWHKVLSNVAVDNVLGISKDVYFALQSTDSDADFLNGNGVTTLIKQNGFRFWGSRTCDTDAFVFESYTRTAQILADTIAEAHFPYIDKPLTPSLAKDIIDGINKKLLALVTSGRLLGARCWYETDANTSETLRTGKLTIKYNYSPVPPLEHLDLVQEFTDEYYATFANTFGG</sequence>
<feature type="domain" description="Tail sheath protein subtilisin-like" evidence="2">
    <location>
        <begin position="118"/>
        <end position="282"/>
    </location>
</feature>
<gene>
    <name evidence="5" type="ORF">DAQ1742_01880</name>
</gene>